<evidence type="ECO:0000313" key="2">
    <source>
        <dbReference type="Proteomes" id="UP000077202"/>
    </source>
</evidence>
<protein>
    <submittedName>
        <fullName evidence="1">Uncharacterized protein</fullName>
    </submittedName>
</protein>
<name>A0A176WLR7_MARPO</name>
<proteinExistence type="predicted"/>
<reference evidence="1" key="1">
    <citation type="submission" date="2016-03" db="EMBL/GenBank/DDBJ databases">
        <title>Mechanisms controlling the formation of the plant cell surface in tip-growing cells are functionally conserved among land plants.</title>
        <authorList>
            <person name="Honkanen S."/>
            <person name="Jones V.A."/>
            <person name="Morieri G."/>
            <person name="Champion C."/>
            <person name="Hetherington A.J."/>
            <person name="Kelly S."/>
            <person name="Saint-Marcoux D."/>
            <person name="Proust H."/>
            <person name="Prescott H."/>
            <person name="Dolan L."/>
        </authorList>
    </citation>
    <scope>NUCLEOTIDE SEQUENCE [LARGE SCALE GENOMIC DNA]</scope>
    <source>
        <tissue evidence="1">Whole gametophyte</tissue>
    </source>
</reference>
<accession>A0A176WLR7</accession>
<dbReference type="AlphaFoldDB" id="A0A176WLR7"/>
<dbReference type="EMBL" id="LVLJ01000630">
    <property type="protein sequence ID" value="OAE33563.1"/>
    <property type="molecule type" value="Genomic_DNA"/>
</dbReference>
<gene>
    <name evidence="1" type="ORF">AXG93_2139s1160</name>
</gene>
<sequence length="196" mass="21574">MGRSLAMSAARRVRLAVSGQSVYDTPALLKQSKNYDYEKVSLANAEGRAPRSARLGGKSRIRIAGLQGLLHTPGNIFSRLRASYGKLRETAKETNVNVYDLFVGNQMLMHVCATPMRAHKTKTVTAAPVPVLPARNSKASKASVPLSFRVGRSGSFRRRDIQCSPFMMQLGFIAPVAIAVWRETRSFYGMERDNVG</sequence>
<organism evidence="1 2">
    <name type="scientific">Marchantia polymorpha subsp. ruderalis</name>
    <dbReference type="NCBI Taxonomy" id="1480154"/>
    <lineage>
        <taxon>Eukaryota</taxon>
        <taxon>Viridiplantae</taxon>
        <taxon>Streptophyta</taxon>
        <taxon>Embryophyta</taxon>
        <taxon>Marchantiophyta</taxon>
        <taxon>Marchantiopsida</taxon>
        <taxon>Marchantiidae</taxon>
        <taxon>Marchantiales</taxon>
        <taxon>Marchantiaceae</taxon>
        <taxon>Marchantia</taxon>
    </lineage>
</organism>
<evidence type="ECO:0000313" key="1">
    <source>
        <dbReference type="EMBL" id="OAE33563.1"/>
    </source>
</evidence>
<keyword evidence="2" id="KW-1185">Reference proteome</keyword>
<comment type="caution">
    <text evidence="1">The sequence shown here is derived from an EMBL/GenBank/DDBJ whole genome shotgun (WGS) entry which is preliminary data.</text>
</comment>
<dbReference type="Proteomes" id="UP000077202">
    <property type="component" value="Unassembled WGS sequence"/>
</dbReference>